<sequence length="81" mass="9119">MISKGTLIEVESSIGKSVVMHSRIYAIGESLSNCELGDIVDIKTISGHVMRGVAYRTKSYYNSPQKNVKEILFIREKEKQI</sequence>
<protein>
    <submittedName>
        <fullName evidence="1">Uncharacterized protein</fullName>
    </submittedName>
</protein>
<keyword evidence="2" id="KW-1185">Reference proteome</keyword>
<reference evidence="1 2" key="1">
    <citation type="journal article" date="2019" name="Int. J. Syst. Evol. Microbiol.">
        <title>Clostridium fermenticellae sp. nov., isolated from the mud in a fermentation cellar for the production of the Chinese liquor, baijiu.</title>
        <authorList>
            <person name="Xu P.X."/>
            <person name="Chai L.J."/>
            <person name="Qiu T."/>
            <person name="Zhang X.J."/>
            <person name="Lu Z.M."/>
            <person name="Xiao C."/>
            <person name="Wang S.T."/>
            <person name="Shen C.H."/>
            <person name="Shi J.S."/>
            <person name="Xu Z.H."/>
        </authorList>
    </citation>
    <scope>NUCLEOTIDE SEQUENCE [LARGE SCALE GENOMIC DNA]</scope>
    <source>
        <strain evidence="1 2">JN500901</strain>
    </source>
</reference>
<dbReference type="OrthoDB" id="3712030at2"/>
<dbReference type="RefSeq" id="WP_119973373.1">
    <property type="nucleotide sequence ID" value="NZ_CP032416.1"/>
</dbReference>
<evidence type="ECO:0000313" key="1">
    <source>
        <dbReference type="EMBL" id="AYD40937.1"/>
    </source>
</evidence>
<proteinExistence type="predicted"/>
<accession>A0A386H5B1</accession>
<gene>
    <name evidence="1" type="ORF">D4Z93_10560</name>
</gene>
<dbReference type="AlphaFoldDB" id="A0A386H5B1"/>
<name>A0A386H5B1_9CLOT</name>
<evidence type="ECO:0000313" key="2">
    <source>
        <dbReference type="Proteomes" id="UP000266301"/>
    </source>
</evidence>
<dbReference type="EMBL" id="CP032416">
    <property type="protein sequence ID" value="AYD40937.1"/>
    <property type="molecule type" value="Genomic_DNA"/>
</dbReference>
<dbReference type="KEGG" id="cfer:D4Z93_10560"/>
<organism evidence="1 2">
    <name type="scientific">Clostridium fermenticellae</name>
    <dbReference type="NCBI Taxonomy" id="2068654"/>
    <lineage>
        <taxon>Bacteria</taxon>
        <taxon>Bacillati</taxon>
        <taxon>Bacillota</taxon>
        <taxon>Clostridia</taxon>
        <taxon>Eubacteriales</taxon>
        <taxon>Clostridiaceae</taxon>
        <taxon>Clostridium</taxon>
    </lineage>
</organism>
<dbReference type="Proteomes" id="UP000266301">
    <property type="component" value="Chromosome"/>
</dbReference>